<dbReference type="AlphaFoldDB" id="A0A6J4JJ79"/>
<keyword evidence="4" id="KW-1003">Cell membrane</keyword>
<gene>
    <name evidence="11" type="ORF">AVDCRST_MAG27-3778</name>
</gene>
<dbReference type="PANTHER" id="PTHR43298:SF2">
    <property type="entry name" value="FMN_FAD EXPORTER YEEO-RELATED"/>
    <property type="match status" value="1"/>
</dbReference>
<evidence type="ECO:0000256" key="6">
    <source>
        <dbReference type="ARBA" id="ARBA00022989"/>
    </source>
</evidence>
<evidence type="ECO:0000256" key="1">
    <source>
        <dbReference type="ARBA" id="ARBA00004429"/>
    </source>
</evidence>
<keyword evidence="5 10" id="KW-0812">Transmembrane</keyword>
<dbReference type="InterPro" id="IPR050222">
    <property type="entry name" value="MATE_MdtK"/>
</dbReference>
<evidence type="ECO:0000256" key="2">
    <source>
        <dbReference type="ARBA" id="ARBA00022448"/>
    </source>
</evidence>
<evidence type="ECO:0000256" key="7">
    <source>
        <dbReference type="ARBA" id="ARBA00023065"/>
    </source>
</evidence>
<sequence>MMGMETPGLGWRGEARATLGLAWPLALTNVSQHAMAATHALILGWFSTEALAAGTLGANLYWLMMAPALGTAFAAAPVMAQARGMGQRRGGAARGWVREMRRGARSALVATVFLLIPSLLLLWHGETVLLALGQEPALAAGAGTYLRAMMWGLVPFSGFIVLRGFLAAMDRPGPALWVTGAAVLANAPLSWLLVFGAFGWAGLGVVGAGLASALADLLMLLALLWLIARDRRLRRFRLLGRFWRIDWPRLREVFRIGLPISGQMLMEIGVFSAAALAMGWFGAVAVAAHAIALQVSALTFMVPMGIGQAATARVGVMVGRGDLAGASRAGWVAIGLGAGFMLAMAALLMLGARPIAWAFLSNGDAEAAQVAALGITLLTIAGLFQLTDGVQVVAAGALRGLKDTQVPMVLAGIGYWGVGMPVGLGLAVWAGVGPAGIWLGLAAGVGLVAGLLLLRWRRLSEASRDSKAFAGA</sequence>
<dbReference type="Pfam" id="PF01554">
    <property type="entry name" value="MatE"/>
    <property type="match status" value="2"/>
</dbReference>
<dbReference type="InterPro" id="IPR048279">
    <property type="entry name" value="MdtK-like"/>
</dbReference>
<dbReference type="GO" id="GO:0005886">
    <property type="term" value="C:plasma membrane"/>
    <property type="evidence" value="ECO:0007669"/>
    <property type="project" value="UniProtKB-SubCell"/>
</dbReference>
<proteinExistence type="predicted"/>
<feature type="transmembrane region" description="Helical" evidence="10">
    <location>
        <begin position="370"/>
        <end position="394"/>
    </location>
</feature>
<reference evidence="11" key="1">
    <citation type="submission" date="2020-02" db="EMBL/GenBank/DDBJ databases">
        <authorList>
            <person name="Meier V. D."/>
        </authorList>
    </citation>
    <scope>NUCLEOTIDE SEQUENCE</scope>
    <source>
        <strain evidence="11">AVDCRST_MAG27</strain>
    </source>
</reference>
<keyword evidence="7" id="KW-0406">Ion transport</keyword>
<name>A0A6J4JJ79_9PROT</name>
<dbReference type="PANTHER" id="PTHR43298">
    <property type="entry name" value="MULTIDRUG RESISTANCE PROTEIN NORM-RELATED"/>
    <property type="match status" value="1"/>
</dbReference>
<feature type="transmembrane region" description="Helical" evidence="10">
    <location>
        <begin position="268"/>
        <end position="291"/>
    </location>
</feature>
<evidence type="ECO:0000256" key="3">
    <source>
        <dbReference type="ARBA" id="ARBA00022449"/>
    </source>
</evidence>
<feature type="transmembrane region" description="Helical" evidence="10">
    <location>
        <begin position="297"/>
        <end position="318"/>
    </location>
</feature>
<keyword evidence="2" id="KW-0813">Transport</keyword>
<dbReference type="InterPro" id="IPR002528">
    <property type="entry name" value="MATE_fam"/>
</dbReference>
<feature type="transmembrane region" description="Helical" evidence="10">
    <location>
        <begin position="330"/>
        <end position="350"/>
    </location>
</feature>
<feature type="transmembrane region" description="Helical" evidence="10">
    <location>
        <begin position="200"/>
        <end position="227"/>
    </location>
</feature>
<keyword evidence="8 10" id="KW-0472">Membrane</keyword>
<dbReference type="PIRSF" id="PIRSF006603">
    <property type="entry name" value="DinF"/>
    <property type="match status" value="1"/>
</dbReference>
<evidence type="ECO:0000256" key="10">
    <source>
        <dbReference type="SAM" id="Phobius"/>
    </source>
</evidence>
<dbReference type="GO" id="GO:0042910">
    <property type="term" value="F:xenobiotic transmembrane transporter activity"/>
    <property type="evidence" value="ECO:0007669"/>
    <property type="project" value="InterPro"/>
</dbReference>
<organism evidence="11">
    <name type="scientific">uncultured Craurococcus sp</name>
    <dbReference type="NCBI Taxonomy" id="1135998"/>
    <lineage>
        <taxon>Bacteria</taxon>
        <taxon>Pseudomonadati</taxon>
        <taxon>Pseudomonadota</taxon>
        <taxon>Alphaproteobacteria</taxon>
        <taxon>Acetobacterales</taxon>
        <taxon>Acetobacteraceae</taxon>
        <taxon>Craurococcus</taxon>
        <taxon>environmental samples</taxon>
    </lineage>
</organism>
<dbReference type="GO" id="GO:0015297">
    <property type="term" value="F:antiporter activity"/>
    <property type="evidence" value="ECO:0007669"/>
    <property type="project" value="UniProtKB-KW"/>
</dbReference>
<feature type="transmembrane region" description="Helical" evidence="10">
    <location>
        <begin position="103"/>
        <end position="124"/>
    </location>
</feature>
<feature type="transmembrane region" description="Helical" evidence="10">
    <location>
        <begin position="435"/>
        <end position="454"/>
    </location>
</feature>
<evidence type="ECO:0000256" key="4">
    <source>
        <dbReference type="ARBA" id="ARBA00022475"/>
    </source>
</evidence>
<keyword evidence="6 10" id="KW-1133">Transmembrane helix</keyword>
<comment type="subcellular location">
    <subcellularLocation>
        <location evidence="1">Cell inner membrane</location>
        <topology evidence="1">Multi-pass membrane protein</topology>
    </subcellularLocation>
</comment>
<dbReference type="NCBIfam" id="TIGR00797">
    <property type="entry name" value="matE"/>
    <property type="match status" value="1"/>
</dbReference>
<keyword evidence="3" id="KW-0050">Antiport</keyword>
<feature type="transmembrane region" description="Helical" evidence="10">
    <location>
        <begin position="406"/>
        <end position="429"/>
    </location>
</feature>
<evidence type="ECO:0000256" key="9">
    <source>
        <dbReference type="ARBA" id="ARBA00031636"/>
    </source>
</evidence>
<dbReference type="CDD" id="cd13131">
    <property type="entry name" value="MATE_NorM_like"/>
    <property type="match status" value="1"/>
</dbReference>
<feature type="transmembrane region" description="Helical" evidence="10">
    <location>
        <begin position="144"/>
        <end position="162"/>
    </location>
</feature>
<protein>
    <recommendedName>
        <fullName evidence="9">Multidrug-efflux transporter</fullName>
    </recommendedName>
</protein>
<feature type="transmembrane region" description="Helical" evidence="10">
    <location>
        <begin position="174"/>
        <end position="194"/>
    </location>
</feature>
<evidence type="ECO:0000256" key="5">
    <source>
        <dbReference type="ARBA" id="ARBA00022692"/>
    </source>
</evidence>
<feature type="transmembrane region" description="Helical" evidence="10">
    <location>
        <begin position="60"/>
        <end position="82"/>
    </location>
</feature>
<dbReference type="EMBL" id="CADCTD010000166">
    <property type="protein sequence ID" value="CAA9280767.1"/>
    <property type="molecule type" value="Genomic_DNA"/>
</dbReference>
<dbReference type="GO" id="GO:0006811">
    <property type="term" value="P:monoatomic ion transport"/>
    <property type="evidence" value="ECO:0007669"/>
    <property type="project" value="UniProtKB-KW"/>
</dbReference>
<evidence type="ECO:0000313" key="11">
    <source>
        <dbReference type="EMBL" id="CAA9280767.1"/>
    </source>
</evidence>
<evidence type="ECO:0000256" key="8">
    <source>
        <dbReference type="ARBA" id="ARBA00023136"/>
    </source>
</evidence>
<accession>A0A6J4JJ79</accession>